<dbReference type="Pfam" id="PF13976">
    <property type="entry name" value="gag_pre-integrs"/>
    <property type="match status" value="1"/>
</dbReference>
<dbReference type="PANTHER" id="PTHR31268">
    <property type="match status" value="1"/>
</dbReference>
<evidence type="ECO:0000313" key="4">
    <source>
        <dbReference type="Proteomes" id="UP000734854"/>
    </source>
</evidence>
<sequence>MSTPSYRHDLAATIVVGIPTSTISPGNFKSWIRPGRVGGKNPVQSARQCAPLAGEQVRDHQCRFRWCPIGSPRESQCLSYREASGFAIYVYKMWWMTQRMGSFGRDIPFETQFLVVEGTDGSHFREGSAFRAVLQGNANDELEICLESVAAGSDPFEDSRKAPADIFTSREKKGVDGMEHYDSKMQYPVSSLEVQSNENSEPIEGVALTDAQLKDLKAKNYLFQAIDRSILETILCKDTAKEIWDSMKKKYQAKFDDEAWLWHFRYGHLNFGGLKALKQKNMVIGIPQITTPQVCEECVVSKQHQACAHRWIDLEDETSRKAYEGLLVFRPL</sequence>
<evidence type="ECO:0000313" key="3">
    <source>
        <dbReference type="EMBL" id="KAG6498211.1"/>
    </source>
</evidence>
<proteinExistence type="predicted"/>
<dbReference type="Proteomes" id="UP000734854">
    <property type="component" value="Unassembled WGS sequence"/>
</dbReference>
<protein>
    <recommendedName>
        <fullName evidence="2">GAG-pre-integrase domain-containing protein</fullName>
    </recommendedName>
</protein>
<gene>
    <name evidence="3" type="ORF">ZIOFF_046123</name>
</gene>
<dbReference type="InterPro" id="IPR025724">
    <property type="entry name" value="GAG-pre-integrase_dom"/>
</dbReference>
<comment type="caution">
    <text evidence="3">The sequence shown here is derived from an EMBL/GenBank/DDBJ whole genome shotgun (WGS) entry which is preliminary data.</text>
</comment>
<dbReference type="EMBL" id="JACMSC010000012">
    <property type="protein sequence ID" value="KAG6498211.1"/>
    <property type="molecule type" value="Genomic_DNA"/>
</dbReference>
<reference evidence="3 4" key="1">
    <citation type="submission" date="2020-08" db="EMBL/GenBank/DDBJ databases">
        <title>Plant Genome Project.</title>
        <authorList>
            <person name="Zhang R.-G."/>
        </authorList>
    </citation>
    <scope>NUCLEOTIDE SEQUENCE [LARGE SCALE GENOMIC DNA]</scope>
    <source>
        <tissue evidence="3">Rhizome</tissue>
    </source>
</reference>
<accession>A0A8J5G277</accession>
<keyword evidence="4" id="KW-1185">Reference proteome</keyword>
<dbReference type="AlphaFoldDB" id="A0A8J5G277"/>
<keyword evidence="1" id="KW-0119">Carbohydrate metabolism</keyword>
<organism evidence="3 4">
    <name type="scientific">Zingiber officinale</name>
    <name type="common">Ginger</name>
    <name type="synonym">Amomum zingiber</name>
    <dbReference type="NCBI Taxonomy" id="94328"/>
    <lineage>
        <taxon>Eukaryota</taxon>
        <taxon>Viridiplantae</taxon>
        <taxon>Streptophyta</taxon>
        <taxon>Embryophyta</taxon>
        <taxon>Tracheophyta</taxon>
        <taxon>Spermatophyta</taxon>
        <taxon>Magnoliopsida</taxon>
        <taxon>Liliopsida</taxon>
        <taxon>Zingiberales</taxon>
        <taxon>Zingiberaceae</taxon>
        <taxon>Zingiber</taxon>
    </lineage>
</organism>
<evidence type="ECO:0000259" key="2">
    <source>
        <dbReference type="Pfam" id="PF13976"/>
    </source>
</evidence>
<name>A0A8J5G277_ZINOF</name>
<dbReference type="InterPro" id="IPR008811">
    <property type="entry name" value="Glycosyl_hydrolases_36"/>
</dbReference>
<dbReference type="PANTHER" id="PTHR31268:SF29">
    <property type="entry name" value="GALACTINOL--SUCROSE GALACTOSYLTRANSFERASE 1-RELATED"/>
    <property type="match status" value="1"/>
</dbReference>
<feature type="domain" description="GAG-pre-integrase" evidence="2">
    <location>
        <begin position="253"/>
        <end position="303"/>
    </location>
</feature>
<evidence type="ECO:0000256" key="1">
    <source>
        <dbReference type="ARBA" id="ARBA00023277"/>
    </source>
</evidence>
<dbReference type="Pfam" id="PF05691">
    <property type="entry name" value="Raffinose_syn"/>
    <property type="match status" value="1"/>
</dbReference>